<dbReference type="InterPro" id="IPR036249">
    <property type="entry name" value="Thioredoxin-like_sf"/>
</dbReference>
<dbReference type="GO" id="GO:0015038">
    <property type="term" value="F:glutathione disulfide oxidoreductase activity"/>
    <property type="evidence" value="ECO:0007669"/>
    <property type="project" value="TreeGrafter"/>
</dbReference>
<dbReference type="CDD" id="cd03419">
    <property type="entry name" value="GRX_GRXh_1_2_like"/>
    <property type="match status" value="1"/>
</dbReference>
<dbReference type="GO" id="GO:0005737">
    <property type="term" value="C:cytoplasm"/>
    <property type="evidence" value="ECO:0007669"/>
    <property type="project" value="TreeGrafter"/>
</dbReference>
<feature type="compositionally biased region" description="Polar residues" evidence="8">
    <location>
        <begin position="1"/>
        <end position="17"/>
    </location>
</feature>
<dbReference type="GO" id="GO:0004364">
    <property type="term" value="F:glutathione transferase activity"/>
    <property type="evidence" value="ECO:0007669"/>
    <property type="project" value="UniProtKB-EC"/>
</dbReference>
<dbReference type="FunFam" id="3.40.30.10:FF:000026">
    <property type="entry name" value="Glutaredoxin 2"/>
    <property type="match status" value="1"/>
</dbReference>
<keyword evidence="3" id="KW-0249">Electron transport</keyword>
<evidence type="ECO:0000259" key="9">
    <source>
        <dbReference type="Pfam" id="PF00462"/>
    </source>
</evidence>
<dbReference type="EMBL" id="QZAO01000057">
    <property type="protein sequence ID" value="THW76758.1"/>
    <property type="molecule type" value="Genomic_DNA"/>
</dbReference>
<evidence type="ECO:0000256" key="1">
    <source>
        <dbReference type="ARBA" id="ARBA00000217"/>
    </source>
</evidence>
<dbReference type="AlphaFoldDB" id="A0A4S9LJ25"/>
<dbReference type="EMBL" id="QZBZ01000145">
    <property type="protein sequence ID" value="TIA34925.1"/>
    <property type="molecule type" value="Genomic_DNA"/>
</dbReference>
<evidence type="ECO:0000256" key="7">
    <source>
        <dbReference type="ARBA" id="ARBA00047960"/>
    </source>
</evidence>
<evidence type="ECO:0000256" key="8">
    <source>
        <dbReference type="SAM" id="MobiDB-lite"/>
    </source>
</evidence>
<evidence type="ECO:0000313" key="11">
    <source>
        <dbReference type="EMBL" id="TIA34925.1"/>
    </source>
</evidence>
<dbReference type="PRINTS" id="PR00160">
    <property type="entry name" value="GLUTAREDOXIN"/>
</dbReference>
<evidence type="ECO:0000256" key="2">
    <source>
        <dbReference type="ARBA" id="ARBA00022448"/>
    </source>
</evidence>
<organism evidence="10 13">
    <name type="scientific">Aureobasidium pullulans</name>
    <name type="common">Black yeast</name>
    <name type="synonym">Pullularia pullulans</name>
    <dbReference type="NCBI Taxonomy" id="5580"/>
    <lineage>
        <taxon>Eukaryota</taxon>
        <taxon>Fungi</taxon>
        <taxon>Dikarya</taxon>
        <taxon>Ascomycota</taxon>
        <taxon>Pezizomycotina</taxon>
        <taxon>Dothideomycetes</taxon>
        <taxon>Dothideomycetidae</taxon>
        <taxon>Dothideales</taxon>
        <taxon>Saccotheciaceae</taxon>
        <taxon>Aureobasidium</taxon>
    </lineage>
</organism>
<keyword evidence="4" id="KW-1015">Disulfide bond</keyword>
<dbReference type="GO" id="GO:0034599">
    <property type="term" value="P:cellular response to oxidative stress"/>
    <property type="evidence" value="ECO:0007669"/>
    <property type="project" value="TreeGrafter"/>
</dbReference>
<evidence type="ECO:0000256" key="3">
    <source>
        <dbReference type="ARBA" id="ARBA00022982"/>
    </source>
</evidence>
<dbReference type="PANTHER" id="PTHR45694:SF18">
    <property type="entry name" value="GLUTAREDOXIN-1-RELATED"/>
    <property type="match status" value="1"/>
</dbReference>
<evidence type="ECO:0000256" key="5">
    <source>
        <dbReference type="ARBA" id="ARBA00023284"/>
    </source>
</evidence>
<evidence type="ECO:0000313" key="13">
    <source>
        <dbReference type="Proteomes" id="UP000308802"/>
    </source>
</evidence>
<keyword evidence="2" id="KW-0813">Transport</keyword>
<dbReference type="Gene3D" id="3.40.30.10">
    <property type="entry name" value="Glutaredoxin"/>
    <property type="match status" value="1"/>
</dbReference>
<dbReference type="Pfam" id="PF00462">
    <property type="entry name" value="Glutaredoxin"/>
    <property type="match status" value="1"/>
</dbReference>
<evidence type="ECO:0000256" key="4">
    <source>
        <dbReference type="ARBA" id="ARBA00023157"/>
    </source>
</evidence>
<dbReference type="GO" id="GO:0004602">
    <property type="term" value="F:glutathione peroxidase activity"/>
    <property type="evidence" value="ECO:0007669"/>
    <property type="project" value="UniProtKB-EC"/>
</dbReference>
<comment type="catalytic activity">
    <reaction evidence="7">
        <text>RX + glutathione = an S-substituted glutathione + a halide anion + H(+)</text>
        <dbReference type="Rhea" id="RHEA:16437"/>
        <dbReference type="ChEBI" id="CHEBI:15378"/>
        <dbReference type="ChEBI" id="CHEBI:16042"/>
        <dbReference type="ChEBI" id="CHEBI:17792"/>
        <dbReference type="ChEBI" id="CHEBI:57925"/>
        <dbReference type="ChEBI" id="CHEBI:90779"/>
        <dbReference type="EC" id="2.5.1.18"/>
    </reaction>
</comment>
<evidence type="ECO:0000313" key="12">
    <source>
        <dbReference type="Proteomes" id="UP000308724"/>
    </source>
</evidence>
<feature type="domain" description="Glutaredoxin" evidence="9">
    <location>
        <begin position="66"/>
        <end position="128"/>
    </location>
</feature>
<comment type="catalytic activity">
    <reaction evidence="6">
        <text>1-chloro-2,4-dinitrobenzene + glutathione = 2,4-dinitrophenyl-S-glutathione + chloride + H(+)</text>
        <dbReference type="Rhea" id="RHEA:51220"/>
        <dbReference type="ChEBI" id="CHEBI:15378"/>
        <dbReference type="ChEBI" id="CHEBI:17996"/>
        <dbReference type="ChEBI" id="CHEBI:34718"/>
        <dbReference type="ChEBI" id="CHEBI:57925"/>
        <dbReference type="ChEBI" id="CHEBI:133977"/>
        <dbReference type="EC" id="2.5.1.18"/>
    </reaction>
</comment>
<dbReference type="SUPFAM" id="SSF52833">
    <property type="entry name" value="Thioredoxin-like"/>
    <property type="match status" value="1"/>
</dbReference>
<comment type="catalytic activity">
    <reaction evidence="1">
        <text>2 glutathione + H2O2 = glutathione disulfide + 2 H2O</text>
        <dbReference type="Rhea" id="RHEA:16833"/>
        <dbReference type="ChEBI" id="CHEBI:15377"/>
        <dbReference type="ChEBI" id="CHEBI:16240"/>
        <dbReference type="ChEBI" id="CHEBI:57925"/>
        <dbReference type="ChEBI" id="CHEBI:58297"/>
        <dbReference type="EC" id="1.11.1.9"/>
    </reaction>
</comment>
<dbReference type="InterPro" id="IPR011767">
    <property type="entry name" value="GLR_AS"/>
</dbReference>
<dbReference type="PANTHER" id="PTHR45694">
    <property type="entry name" value="GLUTAREDOXIN 2"/>
    <property type="match status" value="1"/>
</dbReference>
<protein>
    <recommendedName>
        <fullName evidence="9">Glutaredoxin domain-containing protein</fullName>
    </recommendedName>
</protein>
<dbReference type="InterPro" id="IPR014025">
    <property type="entry name" value="Glutaredoxin_subgr"/>
</dbReference>
<comment type="caution">
    <text evidence="10">The sequence shown here is derived from an EMBL/GenBank/DDBJ whole genome shotgun (WGS) entry which is preliminary data.</text>
</comment>
<evidence type="ECO:0000256" key="6">
    <source>
        <dbReference type="ARBA" id="ARBA00035808"/>
    </source>
</evidence>
<dbReference type="InterPro" id="IPR011899">
    <property type="entry name" value="Glutaredoxin_euk/vir"/>
</dbReference>
<dbReference type="PROSITE" id="PS00195">
    <property type="entry name" value="GLUTAREDOXIN_1"/>
    <property type="match status" value="1"/>
</dbReference>
<dbReference type="Proteomes" id="UP000308802">
    <property type="component" value="Unassembled WGS sequence"/>
</dbReference>
<gene>
    <name evidence="11" type="ORF">D6C78_06502</name>
    <name evidence="10" type="ORF">D6D19_02876</name>
</gene>
<keyword evidence="5" id="KW-0676">Redox-active center</keyword>
<dbReference type="Proteomes" id="UP000308724">
    <property type="component" value="Unassembled WGS sequence"/>
</dbReference>
<dbReference type="NCBIfam" id="TIGR02180">
    <property type="entry name" value="GRX_euk"/>
    <property type="match status" value="1"/>
</dbReference>
<proteinExistence type="predicted"/>
<dbReference type="GO" id="GO:0005634">
    <property type="term" value="C:nucleus"/>
    <property type="evidence" value="ECO:0007669"/>
    <property type="project" value="TreeGrafter"/>
</dbReference>
<dbReference type="PROSITE" id="PS51354">
    <property type="entry name" value="GLUTAREDOXIN_2"/>
    <property type="match status" value="1"/>
</dbReference>
<name>A0A4S9LJ25_AURPU</name>
<evidence type="ECO:0000313" key="10">
    <source>
        <dbReference type="EMBL" id="THW76758.1"/>
    </source>
</evidence>
<accession>A0A4S9LJ25</accession>
<sequence length="152" mass="16650">MFLNKASQHPSRPNTINRKPCPLDIYTPHNSPIINFVRSFFTRATSPASMSSAKAKAQNIIDQNGVAVFSKSYCPYCKATKELLSKSGAKFYALELDQIDDGADIQNALAEMTSQRSVPNIFINKEHIGGNSDIQALKKDDLKSKLTAASAL</sequence>
<dbReference type="InterPro" id="IPR002109">
    <property type="entry name" value="Glutaredoxin"/>
</dbReference>
<feature type="region of interest" description="Disordered" evidence="8">
    <location>
        <begin position="1"/>
        <end position="20"/>
    </location>
</feature>
<reference evidence="12 13" key="1">
    <citation type="submission" date="2018-10" db="EMBL/GenBank/DDBJ databases">
        <title>Fifty Aureobasidium pullulans genomes reveal a recombining polyextremotolerant generalist.</title>
        <authorList>
            <person name="Gostincar C."/>
            <person name="Turk M."/>
            <person name="Zajc J."/>
            <person name="Gunde-Cimerman N."/>
        </authorList>
    </citation>
    <scope>NUCLEOTIDE SEQUENCE [LARGE SCALE GENOMIC DNA]</scope>
    <source>
        <strain evidence="10 13">EXF-10659</strain>
        <strain evidence="11 12">EXF-1645</strain>
    </source>
</reference>